<dbReference type="NCBIfam" id="TIGR00481">
    <property type="entry name" value="YbhB/YbcL family Raf kinase inhibitor-like protein"/>
    <property type="match status" value="1"/>
</dbReference>
<dbReference type="Gene3D" id="3.90.280.10">
    <property type="entry name" value="PEBP-like"/>
    <property type="match status" value="1"/>
</dbReference>
<keyword evidence="3" id="KW-1185">Reference proteome</keyword>
<sequence>MTADNNPFARLPQVPGFEVTSTAVAHKKPLPPAQHSGVFGVPGGQDISPDLTWSGAPEGTKSFAVTVFDADAPSMSGFWHWAVFNIPATVTALPAGAGDAAGSGLPQGATQLPNDARLPQYIGAAPPAGHGEHRYFITVHALDVEDLGVPSDGTPAYLTFTMASHTLARATIVATAETPAT</sequence>
<dbReference type="InterPro" id="IPR008914">
    <property type="entry name" value="PEBP"/>
</dbReference>
<dbReference type="EMBL" id="JBEYXT010000065">
    <property type="protein sequence ID" value="MEU6802612.1"/>
    <property type="molecule type" value="Genomic_DNA"/>
</dbReference>
<reference evidence="2 3" key="1">
    <citation type="submission" date="2024-06" db="EMBL/GenBank/DDBJ databases">
        <title>The Natural Products Discovery Center: Release of the First 8490 Sequenced Strains for Exploring Actinobacteria Biosynthetic Diversity.</title>
        <authorList>
            <person name="Kalkreuter E."/>
            <person name="Kautsar S.A."/>
            <person name="Yang D."/>
            <person name="Bader C.D."/>
            <person name="Teijaro C.N."/>
            <person name="Fluegel L."/>
            <person name="Davis C.M."/>
            <person name="Simpson J.R."/>
            <person name="Lauterbach L."/>
            <person name="Steele A.D."/>
            <person name="Gui C."/>
            <person name="Meng S."/>
            <person name="Li G."/>
            <person name="Viehrig K."/>
            <person name="Ye F."/>
            <person name="Su P."/>
            <person name="Kiefer A.F."/>
            <person name="Nichols A."/>
            <person name="Cepeda A.J."/>
            <person name="Yan W."/>
            <person name="Fan B."/>
            <person name="Jiang Y."/>
            <person name="Adhikari A."/>
            <person name="Zheng C.-J."/>
            <person name="Schuster L."/>
            <person name="Cowan T.M."/>
            <person name="Smanski M.J."/>
            <person name="Chevrette M.G."/>
            <person name="De Carvalho L.P.S."/>
            <person name="Shen B."/>
        </authorList>
    </citation>
    <scope>NUCLEOTIDE SEQUENCE [LARGE SCALE GENOMIC DNA]</scope>
    <source>
        <strain evidence="2 3">NPDC046851</strain>
    </source>
</reference>
<comment type="caution">
    <text evidence="2">The sequence shown here is derived from an EMBL/GenBank/DDBJ whole genome shotgun (WGS) entry which is preliminary data.</text>
</comment>
<evidence type="ECO:0000313" key="3">
    <source>
        <dbReference type="Proteomes" id="UP001551189"/>
    </source>
</evidence>
<dbReference type="PANTHER" id="PTHR30289:SF1">
    <property type="entry name" value="PEBP (PHOSPHATIDYLETHANOLAMINE-BINDING PROTEIN) FAMILY PROTEIN"/>
    <property type="match status" value="1"/>
</dbReference>
<dbReference type="SUPFAM" id="SSF49777">
    <property type="entry name" value="PEBP-like"/>
    <property type="match status" value="1"/>
</dbReference>
<comment type="similarity">
    <text evidence="1">Belongs to the UPF0098 family.</text>
</comment>
<evidence type="ECO:0000256" key="1">
    <source>
        <dbReference type="ARBA" id="ARBA00007120"/>
    </source>
</evidence>
<dbReference type="CDD" id="cd00865">
    <property type="entry name" value="PEBP_bact_arch"/>
    <property type="match status" value="1"/>
</dbReference>
<dbReference type="RefSeq" id="WP_359696132.1">
    <property type="nucleotide sequence ID" value="NZ_JBEYXT010000065.1"/>
</dbReference>
<evidence type="ECO:0000313" key="2">
    <source>
        <dbReference type="EMBL" id="MEU6802612.1"/>
    </source>
</evidence>
<dbReference type="InterPro" id="IPR005247">
    <property type="entry name" value="YbhB_YbcL/LppC-like"/>
</dbReference>
<dbReference type="Proteomes" id="UP001551189">
    <property type="component" value="Unassembled WGS sequence"/>
</dbReference>
<gene>
    <name evidence="2" type="ORF">ABZ931_16585</name>
</gene>
<dbReference type="Pfam" id="PF01161">
    <property type="entry name" value="PBP"/>
    <property type="match status" value="1"/>
</dbReference>
<proteinExistence type="inferred from homology"/>
<organism evidence="2 3">
    <name type="scientific">Streptomyces neyagawaensis</name>
    <dbReference type="NCBI Taxonomy" id="42238"/>
    <lineage>
        <taxon>Bacteria</taxon>
        <taxon>Bacillati</taxon>
        <taxon>Actinomycetota</taxon>
        <taxon>Actinomycetes</taxon>
        <taxon>Kitasatosporales</taxon>
        <taxon>Streptomycetaceae</taxon>
        <taxon>Streptomyces</taxon>
    </lineage>
</organism>
<keyword evidence="2" id="KW-0649">Protein kinase inhibitor</keyword>
<name>A0ABV3AZJ3_9ACTN</name>
<accession>A0ABV3AZJ3</accession>
<protein>
    <submittedName>
        <fullName evidence="2">YbhB/YbcL family Raf kinase inhibitor-like protein</fullName>
    </submittedName>
</protein>
<dbReference type="PANTHER" id="PTHR30289">
    <property type="entry name" value="UNCHARACTERIZED PROTEIN YBCL-RELATED"/>
    <property type="match status" value="1"/>
</dbReference>
<dbReference type="InterPro" id="IPR036610">
    <property type="entry name" value="PEBP-like_sf"/>
</dbReference>
<dbReference type="GO" id="GO:0004860">
    <property type="term" value="F:protein kinase inhibitor activity"/>
    <property type="evidence" value="ECO:0007669"/>
    <property type="project" value="UniProtKB-KW"/>
</dbReference>